<proteinExistence type="predicted"/>
<accession>K6WAW9</accession>
<dbReference type="Proteomes" id="UP000008366">
    <property type="component" value="Unassembled WGS sequence"/>
</dbReference>
<keyword evidence="3" id="KW-1185">Reference proteome</keyword>
<feature type="region of interest" description="Disordered" evidence="1">
    <location>
        <begin position="21"/>
        <end position="52"/>
    </location>
</feature>
<dbReference type="RefSeq" id="WP_006592892.1">
    <property type="nucleotide sequence ID" value="NZ_BAHD01000035.1"/>
</dbReference>
<reference evidence="2 3" key="1">
    <citation type="submission" date="2012-08" db="EMBL/GenBank/DDBJ databases">
        <title>Whole genome shotgun sequence of Kineosphaera limosa NBRC 100340.</title>
        <authorList>
            <person name="Yoshida I."/>
            <person name="Isaki S."/>
            <person name="Hosoyama A."/>
            <person name="Tsuchikane K."/>
            <person name="Katsumata H."/>
            <person name="Ando Y."/>
            <person name="Ohji S."/>
            <person name="Hamada M."/>
            <person name="Tamura T."/>
            <person name="Yamazoe A."/>
            <person name="Yamazaki S."/>
            <person name="Fujita N."/>
        </authorList>
    </citation>
    <scope>NUCLEOTIDE SEQUENCE [LARGE SCALE GENOMIC DNA]</scope>
    <source>
        <strain evidence="2 3">NBRC 100340</strain>
    </source>
</reference>
<gene>
    <name evidence="2" type="ORF">KILIM_035_00490</name>
</gene>
<comment type="caution">
    <text evidence="2">The sequence shown here is derived from an EMBL/GenBank/DDBJ whole genome shotgun (WGS) entry which is preliminary data.</text>
</comment>
<name>K6WAW9_9MICO</name>
<evidence type="ECO:0000313" key="3">
    <source>
        <dbReference type="Proteomes" id="UP000008366"/>
    </source>
</evidence>
<protein>
    <submittedName>
        <fullName evidence="2">Uncharacterized protein</fullName>
    </submittedName>
</protein>
<organism evidence="2 3">
    <name type="scientific">Kineosphaera limosa NBRC 100340</name>
    <dbReference type="NCBI Taxonomy" id="1184609"/>
    <lineage>
        <taxon>Bacteria</taxon>
        <taxon>Bacillati</taxon>
        <taxon>Actinomycetota</taxon>
        <taxon>Actinomycetes</taxon>
        <taxon>Micrococcales</taxon>
        <taxon>Dermatophilaceae</taxon>
        <taxon>Kineosphaera</taxon>
    </lineage>
</organism>
<evidence type="ECO:0000313" key="2">
    <source>
        <dbReference type="EMBL" id="GAB96360.1"/>
    </source>
</evidence>
<feature type="compositionally biased region" description="Basic and acidic residues" evidence="1">
    <location>
        <begin position="38"/>
        <end position="50"/>
    </location>
</feature>
<dbReference type="EMBL" id="BAHD01000035">
    <property type="protein sequence ID" value="GAB96360.1"/>
    <property type="molecule type" value="Genomic_DNA"/>
</dbReference>
<dbReference type="AlphaFoldDB" id="K6WAW9"/>
<evidence type="ECO:0000256" key="1">
    <source>
        <dbReference type="SAM" id="MobiDB-lite"/>
    </source>
</evidence>
<sequence length="83" mass="9053">MSVNSPVAGLREASSLAAAVTATATRPGRELAPTRVATRAERRPGAHRDPAGTFWRTTMHEFVFFVTFGAVRPWRGTRATVRT</sequence>